<dbReference type="Gene3D" id="3.40.50.150">
    <property type="entry name" value="Vaccinia Virus protein VP39"/>
    <property type="match status" value="1"/>
</dbReference>
<name>A0A8H7CRK2_9AGAR</name>
<dbReference type="InterPro" id="IPR029063">
    <property type="entry name" value="SAM-dependent_MTases_sf"/>
</dbReference>
<sequence>MDNERYLLTIAYESDEETQRLDEMHAAFTCYFGGKLSQAQITDVHPRKILDLGCGSGAWAIQAAVQFPEAQVIAVDISALPKRQIPENLRFQLGDITNLQSSDFEEESFDIVHSRLVMTHVPNGEEAVKRAAQLVKPGGLLLMEDLDLGSLVSTGGPAVRRLALRIIEIWESRSVDAELGRKLAGIMASVESFPQVHVHKIAMPFAGTGSDEATNELGLAVKKSWIQASEGLGGRLSTQGITEVMEKEQSEELGRGGLHCLDGHVFLLGATQVGRDPSLTFVCILGCLEKGTPVITTADFFFVVGI</sequence>
<keyword evidence="2" id="KW-0808">Transferase</keyword>
<keyword evidence="3" id="KW-1185">Reference proteome</keyword>
<dbReference type="PANTHER" id="PTHR43591:SF110">
    <property type="entry name" value="RHODANESE DOMAIN-CONTAINING PROTEIN"/>
    <property type="match status" value="1"/>
</dbReference>
<evidence type="ECO:0000313" key="3">
    <source>
        <dbReference type="Proteomes" id="UP000620124"/>
    </source>
</evidence>
<evidence type="ECO:0000259" key="1">
    <source>
        <dbReference type="Pfam" id="PF13847"/>
    </source>
</evidence>
<proteinExistence type="predicted"/>
<feature type="domain" description="Methyltransferase" evidence="1">
    <location>
        <begin position="48"/>
        <end position="147"/>
    </location>
</feature>
<dbReference type="AlphaFoldDB" id="A0A8H7CRK2"/>
<dbReference type="InterPro" id="IPR025714">
    <property type="entry name" value="Methyltranfer_dom"/>
</dbReference>
<gene>
    <name evidence="2" type="ORF">MVEN_01583600</name>
</gene>
<dbReference type="Pfam" id="PF13847">
    <property type="entry name" value="Methyltransf_31"/>
    <property type="match status" value="1"/>
</dbReference>
<dbReference type="EMBL" id="JACAZI010000013">
    <property type="protein sequence ID" value="KAF7345642.1"/>
    <property type="molecule type" value="Genomic_DNA"/>
</dbReference>
<accession>A0A8H7CRK2</accession>
<dbReference type="Proteomes" id="UP000620124">
    <property type="component" value="Unassembled WGS sequence"/>
</dbReference>
<dbReference type="PANTHER" id="PTHR43591">
    <property type="entry name" value="METHYLTRANSFERASE"/>
    <property type="match status" value="1"/>
</dbReference>
<protein>
    <submittedName>
        <fullName evidence="2">S-adenosyl-L-methionine-dependent methyltransferase</fullName>
    </submittedName>
</protein>
<reference evidence="2" key="1">
    <citation type="submission" date="2020-05" db="EMBL/GenBank/DDBJ databases">
        <title>Mycena genomes resolve the evolution of fungal bioluminescence.</title>
        <authorList>
            <person name="Tsai I.J."/>
        </authorList>
    </citation>
    <scope>NUCLEOTIDE SEQUENCE</scope>
    <source>
        <strain evidence="2">CCC161011</strain>
    </source>
</reference>
<organism evidence="2 3">
    <name type="scientific">Mycena venus</name>
    <dbReference type="NCBI Taxonomy" id="2733690"/>
    <lineage>
        <taxon>Eukaryota</taxon>
        <taxon>Fungi</taxon>
        <taxon>Dikarya</taxon>
        <taxon>Basidiomycota</taxon>
        <taxon>Agaricomycotina</taxon>
        <taxon>Agaricomycetes</taxon>
        <taxon>Agaricomycetidae</taxon>
        <taxon>Agaricales</taxon>
        <taxon>Marasmiineae</taxon>
        <taxon>Mycenaceae</taxon>
        <taxon>Mycena</taxon>
    </lineage>
</organism>
<dbReference type="SUPFAM" id="SSF53335">
    <property type="entry name" value="S-adenosyl-L-methionine-dependent methyltransferases"/>
    <property type="match status" value="1"/>
</dbReference>
<dbReference type="OrthoDB" id="506498at2759"/>
<comment type="caution">
    <text evidence="2">The sequence shown here is derived from an EMBL/GenBank/DDBJ whole genome shotgun (WGS) entry which is preliminary data.</text>
</comment>
<dbReference type="GO" id="GO:0032259">
    <property type="term" value="P:methylation"/>
    <property type="evidence" value="ECO:0007669"/>
    <property type="project" value="UniProtKB-KW"/>
</dbReference>
<dbReference type="GO" id="GO:0008168">
    <property type="term" value="F:methyltransferase activity"/>
    <property type="evidence" value="ECO:0007669"/>
    <property type="project" value="UniProtKB-KW"/>
</dbReference>
<keyword evidence="2" id="KW-0489">Methyltransferase</keyword>
<evidence type="ECO:0000313" key="2">
    <source>
        <dbReference type="EMBL" id="KAF7345642.1"/>
    </source>
</evidence>
<dbReference type="CDD" id="cd02440">
    <property type="entry name" value="AdoMet_MTases"/>
    <property type="match status" value="1"/>
</dbReference>